<dbReference type="InterPro" id="IPR013430">
    <property type="entry name" value="Toxin_antidote_HigA"/>
</dbReference>
<keyword evidence="3" id="KW-1185">Reference proteome</keyword>
<name>A0A940S812_9PROT</name>
<dbReference type="NCBIfam" id="TIGR02607">
    <property type="entry name" value="antidote_HigA"/>
    <property type="match status" value="1"/>
</dbReference>
<dbReference type="Gene3D" id="1.10.260.40">
    <property type="entry name" value="lambda repressor-like DNA-binding domains"/>
    <property type="match status" value="1"/>
</dbReference>
<proteinExistence type="predicted"/>
<dbReference type="EMBL" id="JAGIZA010000006">
    <property type="protein sequence ID" value="MBP0493632.1"/>
    <property type="molecule type" value="Genomic_DNA"/>
</dbReference>
<dbReference type="GO" id="GO:0003677">
    <property type="term" value="F:DNA binding"/>
    <property type="evidence" value="ECO:0007669"/>
    <property type="project" value="UniProtKB-KW"/>
</dbReference>
<accession>A0A940S812</accession>
<dbReference type="PANTHER" id="PTHR36924">
    <property type="entry name" value="ANTITOXIN HIGA-1"/>
    <property type="match status" value="1"/>
</dbReference>
<organism evidence="2 3">
    <name type="scientific">Roseomonas indoligenes</name>
    <dbReference type="NCBI Taxonomy" id="2820811"/>
    <lineage>
        <taxon>Bacteria</taxon>
        <taxon>Pseudomonadati</taxon>
        <taxon>Pseudomonadota</taxon>
        <taxon>Alphaproteobacteria</taxon>
        <taxon>Acetobacterales</taxon>
        <taxon>Roseomonadaceae</taxon>
        <taxon>Roseomonas</taxon>
    </lineage>
</organism>
<evidence type="ECO:0000256" key="1">
    <source>
        <dbReference type="ARBA" id="ARBA00023125"/>
    </source>
</evidence>
<dbReference type="PANTHER" id="PTHR36924:SF1">
    <property type="entry name" value="ANTITOXIN HIGA-1"/>
    <property type="match status" value="1"/>
</dbReference>
<dbReference type="RefSeq" id="WP_209374046.1">
    <property type="nucleotide sequence ID" value="NZ_JAGIZA010000006.1"/>
</dbReference>
<comment type="caution">
    <text evidence="2">The sequence shown here is derived from an EMBL/GenBank/DDBJ whole genome shotgun (WGS) entry which is preliminary data.</text>
</comment>
<evidence type="ECO:0000313" key="3">
    <source>
        <dbReference type="Proteomes" id="UP000677537"/>
    </source>
</evidence>
<sequence length="106" mass="11675">MLPKLAFLPPSHPGVLLAEFLRQADVSRADFACAIRVCLVRLDQIVDGQRSVTAEMALRLAKATGIGAETWLAAQQQWDLYDTEDLICDELAKIQPVSRGRVRLAA</sequence>
<dbReference type="InterPro" id="IPR010982">
    <property type="entry name" value="Lambda_DNA-bd_dom_sf"/>
</dbReference>
<dbReference type="SUPFAM" id="SSF47413">
    <property type="entry name" value="lambda repressor-like DNA-binding domains"/>
    <property type="match status" value="1"/>
</dbReference>
<protein>
    <submittedName>
        <fullName evidence="2">HigA family addiction module antidote protein</fullName>
    </submittedName>
</protein>
<dbReference type="AlphaFoldDB" id="A0A940S812"/>
<reference evidence="2" key="1">
    <citation type="submission" date="2021-03" db="EMBL/GenBank/DDBJ databases">
        <authorList>
            <person name="So Y."/>
        </authorList>
    </citation>
    <scope>NUCLEOTIDE SEQUENCE</scope>
    <source>
        <strain evidence="2">SG15</strain>
    </source>
</reference>
<gene>
    <name evidence="2" type="ORF">J5Y10_12675</name>
</gene>
<dbReference type="Proteomes" id="UP000677537">
    <property type="component" value="Unassembled WGS sequence"/>
</dbReference>
<evidence type="ECO:0000313" key="2">
    <source>
        <dbReference type="EMBL" id="MBP0493632.1"/>
    </source>
</evidence>
<keyword evidence="1" id="KW-0238">DNA-binding</keyword>